<evidence type="ECO:0000256" key="1">
    <source>
        <dbReference type="SAM" id="MobiDB-lite"/>
    </source>
</evidence>
<sequence length="98" mass="10570">MQHVLGRDAVSFPDGGERLLGHHRVEVMTSKSLRTLALIDNGGPEDAPEELASGSPRLVPPDPGEGITLMLLEESEEVILACSRNTDRRGLGGDLREK</sequence>
<proteinExistence type="predicted"/>
<reference evidence="2 3" key="1">
    <citation type="journal article" date="2014" name="Agronomy (Basel)">
        <title>A Draft Genome Sequence for Ensete ventricosum, the Drought-Tolerant Tree Against Hunger.</title>
        <authorList>
            <person name="Harrison J."/>
            <person name="Moore K.A."/>
            <person name="Paszkiewicz K."/>
            <person name="Jones T."/>
            <person name="Grant M."/>
            <person name="Ambacheew D."/>
            <person name="Muzemil S."/>
            <person name="Studholme D.J."/>
        </authorList>
    </citation>
    <scope>NUCLEOTIDE SEQUENCE [LARGE SCALE GENOMIC DNA]</scope>
</reference>
<organism evidence="2 3">
    <name type="scientific">Ensete ventricosum</name>
    <name type="common">Abyssinian banana</name>
    <name type="synonym">Musa ensete</name>
    <dbReference type="NCBI Taxonomy" id="4639"/>
    <lineage>
        <taxon>Eukaryota</taxon>
        <taxon>Viridiplantae</taxon>
        <taxon>Streptophyta</taxon>
        <taxon>Embryophyta</taxon>
        <taxon>Tracheophyta</taxon>
        <taxon>Spermatophyta</taxon>
        <taxon>Magnoliopsida</taxon>
        <taxon>Liliopsida</taxon>
        <taxon>Zingiberales</taxon>
        <taxon>Musaceae</taxon>
        <taxon>Ensete</taxon>
    </lineage>
</organism>
<evidence type="ECO:0000313" key="2">
    <source>
        <dbReference type="EMBL" id="RRT70699.1"/>
    </source>
</evidence>
<accession>A0A427A368</accession>
<comment type="caution">
    <text evidence="2">The sequence shown here is derived from an EMBL/GenBank/DDBJ whole genome shotgun (WGS) entry which is preliminary data.</text>
</comment>
<evidence type="ECO:0000313" key="3">
    <source>
        <dbReference type="Proteomes" id="UP000287651"/>
    </source>
</evidence>
<protein>
    <submittedName>
        <fullName evidence="2">Uncharacterized protein</fullName>
    </submittedName>
</protein>
<dbReference type="Proteomes" id="UP000287651">
    <property type="component" value="Unassembled WGS sequence"/>
</dbReference>
<gene>
    <name evidence="2" type="ORF">B296_00001748</name>
</gene>
<feature type="region of interest" description="Disordered" evidence="1">
    <location>
        <begin position="41"/>
        <end position="61"/>
    </location>
</feature>
<name>A0A427A368_ENSVE</name>
<dbReference type="AlphaFoldDB" id="A0A427A368"/>
<dbReference type="EMBL" id="AMZH03003933">
    <property type="protein sequence ID" value="RRT70699.1"/>
    <property type="molecule type" value="Genomic_DNA"/>
</dbReference>